<dbReference type="RefSeq" id="WP_155345667.1">
    <property type="nucleotide sequence ID" value="NZ_BAAAHM010000002.1"/>
</dbReference>
<dbReference type="OrthoDB" id="9815130at2"/>
<organism evidence="15 16">
    <name type="scientific">Acrocarpospora pleiomorpha</name>
    <dbReference type="NCBI Taxonomy" id="90975"/>
    <lineage>
        <taxon>Bacteria</taxon>
        <taxon>Bacillati</taxon>
        <taxon>Actinomycetota</taxon>
        <taxon>Actinomycetes</taxon>
        <taxon>Streptosporangiales</taxon>
        <taxon>Streptosporangiaceae</taxon>
        <taxon>Acrocarpospora</taxon>
    </lineage>
</organism>
<feature type="binding site" evidence="13">
    <location>
        <position position="207"/>
    </location>
    <ligand>
        <name>Zn(2+)</name>
        <dbReference type="ChEBI" id="CHEBI:29105"/>
    </ligand>
</feature>
<dbReference type="FunFam" id="3.40.50.620:FF:000068">
    <property type="entry name" value="Cysteine--tRNA ligase"/>
    <property type="match status" value="1"/>
</dbReference>
<keyword evidence="9 13" id="KW-0067">ATP-binding</keyword>
<keyword evidence="6 13" id="KW-0479">Metal-binding</keyword>
<keyword evidence="5 13" id="KW-0436">Ligase</keyword>
<dbReference type="InterPro" id="IPR009080">
    <property type="entry name" value="tRNAsynth_Ia_anticodon-bd"/>
</dbReference>
<dbReference type="InterPro" id="IPR015273">
    <property type="entry name" value="Cys-tRNA-synt_Ia_DALR"/>
</dbReference>
<keyword evidence="8 13" id="KW-0862">Zinc</keyword>
<dbReference type="EC" id="6.1.1.16" evidence="13"/>
<comment type="subcellular location">
    <subcellularLocation>
        <location evidence="1 13">Cytoplasm</location>
    </subcellularLocation>
</comment>
<evidence type="ECO:0000313" key="16">
    <source>
        <dbReference type="Proteomes" id="UP000377595"/>
    </source>
</evidence>
<dbReference type="GO" id="GO:0008270">
    <property type="term" value="F:zinc ion binding"/>
    <property type="evidence" value="ECO:0007669"/>
    <property type="project" value="UniProtKB-UniRule"/>
</dbReference>
<evidence type="ECO:0000256" key="6">
    <source>
        <dbReference type="ARBA" id="ARBA00022723"/>
    </source>
</evidence>
<keyword evidence="7 13" id="KW-0547">Nucleotide-binding</keyword>
<dbReference type="AlphaFoldDB" id="A0A5M3XIP0"/>
<dbReference type="GO" id="GO:0005524">
    <property type="term" value="F:ATP binding"/>
    <property type="evidence" value="ECO:0007669"/>
    <property type="project" value="UniProtKB-UniRule"/>
</dbReference>
<evidence type="ECO:0000256" key="8">
    <source>
        <dbReference type="ARBA" id="ARBA00022833"/>
    </source>
</evidence>
<dbReference type="Gene3D" id="3.40.50.620">
    <property type="entry name" value="HUPs"/>
    <property type="match status" value="1"/>
</dbReference>
<keyword evidence="11 13" id="KW-0030">Aminoacyl-tRNA synthetase</keyword>
<comment type="similarity">
    <text evidence="2 13">Belongs to the class-I aminoacyl-tRNA synthetase family.</text>
</comment>
<dbReference type="InterPro" id="IPR024909">
    <property type="entry name" value="Cys-tRNA/MSH_ligase"/>
</dbReference>
<dbReference type="InterPro" id="IPR014729">
    <property type="entry name" value="Rossmann-like_a/b/a_fold"/>
</dbReference>
<evidence type="ECO:0000313" key="15">
    <source>
        <dbReference type="EMBL" id="GES20632.1"/>
    </source>
</evidence>
<evidence type="ECO:0000256" key="3">
    <source>
        <dbReference type="ARBA" id="ARBA00011245"/>
    </source>
</evidence>
<feature type="domain" description="Cysteinyl-tRNA synthetase class Ia DALR" evidence="14">
    <location>
        <begin position="334"/>
        <end position="390"/>
    </location>
</feature>
<dbReference type="InterPro" id="IPR015803">
    <property type="entry name" value="Cys-tRNA-ligase"/>
</dbReference>
<dbReference type="Gene3D" id="1.20.120.640">
    <property type="entry name" value="Anticodon-binding domain of a subclass of class I aminoacyl-tRNA synthetases"/>
    <property type="match status" value="1"/>
</dbReference>
<dbReference type="EMBL" id="BLAF01000018">
    <property type="protein sequence ID" value="GES20632.1"/>
    <property type="molecule type" value="Genomic_DNA"/>
</dbReference>
<comment type="cofactor">
    <cofactor evidence="13">
        <name>Zn(2+)</name>
        <dbReference type="ChEBI" id="CHEBI:29105"/>
    </cofactor>
    <text evidence="13">Binds 1 zinc ion per subunit.</text>
</comment>
<evidence type="ECO:0000259" key="14">
    <source>
        <dbReference type="SMART" id="SM00840"/>
    </source>
</evidence>
<reference evidence="15 16" key="1">
    <citation type="submission" date="2019-10" db="EMBL/GenBank/DDBJ databases">
        <title>Whole genome shotgun sequence of Acrocarpospora pleiomorpha NBRC 16267.</title>
        <authorList>
            <person name="Ichikawa N."/>
            <person name="Kimura A."/>
            <person name="Kitahashi Y."/>
            <person name="Komaki H."/>
            <person name="Oguchi A."/>
        </authorList>
    </citation>
    <scope>NUCLEOTIDE SEQUENCE [LARGE SCALE GENOMIC DNA]</scope>
    <source>
        <strain evidence="15 16">NBRC 16267</strain>
    </source>
</reference>
<keyword evidence="4 13" id="KW-0963">Cytoplasm</keyword>
<dbReference type="Proteomes" id="UP000377595">
    <property type="component" value="Unassembled WGS sequence"/>
</dbReference>
<comment type="caution">
    <text evidence="13">Lacks conserved residue(s) required for the propagation of feature annotation.</text>
</comment>
<evidence type="ECO:0000256" key="13">
    <source>
        <dbReference type="HAMAP-Rule" id="MF_00041"/>
    </source>
</evidence>
<name>A0A5M3XIP0_9ACTN</name>
<comment type="caution">
    <text evidence="15">The sequence shown here is derived from an EMBL/GenBank/DDBJ whole genome shotgun (WGS) entry which is preliminary data.</text>
</comment>
<evidence type="ECO:0000256" key="10">
    <source>
        <dbReference type="ARBA" id="ARBA00022917"/>
    </source>
</evidence>
<dbReference type="GO" id="GO:0005829">
    <property type="term" value="C:cytosol"/>
    <property type="evidence" value="ECO:0007669"/>
    <property type="project" value="TreeGrafter"/>
</dbReference>
<accession>A0A5M3XIP0</accession>
<evidence type="ECO:0000256" key="12">
    <source>
        <dbReference type="ARBA" id="ARBA00047398"/>
    </source>
</evidence>
<dbReference type="CDD" id="cd00672">
    <property type="entry name" value="CysRS_core"/>
    <property type="match status" value="1"/>
</dbReference>
<feature type="binding site" evidence="13">
    <location>
        <position position="29"/>
    </location>
    <ligand>
        <name>Zn(2+)</name>
        <dbReference type="ChEBI" id="CHEBI:29105"/>
    </ligand>
</feature>
<evidence type="ECO:0000256" key="4">
    <source>
        <dbReference type="ARBA" id="ARBA00022490"/>
    </source>
</evidence>
<comment type="catalytic activity">
    <reaction evidence="12 13">
        <text>tRNA(Cys) + L-cysteine + ATP = L-cysteinyl-tRNA(Cys) + AMP + diphosphate</text>
        <dbReference type="Rhea" id="RHEA:17773"/>
        <dbReference type="Rhea" id="RHEA-COMP:9661"/>
        <dbReference type="Rhea" id="RHEA-COMP:9679"/>
        <dbReference type="ChEBI" id="CHEBI:30616"/>
        <dbReference type="ChEBI" id="CHEBI:33019"/>
        <dbReference type="ChEBI" id="CHEBI:35235"/>
        <dbReference type="ChEBI" id="CHEBI:78442"/>
        <dbReference type="ChEBI" id="CHEBI:78517"/>
        <dbReference type="ChEBI" id="CHEBI:456215"/>
        <dbReference type="EC" id="6.1.1.16"/>
    </reaction>
</comment>
<proteinExistence type="inferred from homology"/>
<comment type="subunit">
    <text evidence="3 13">Monomer.</text>
</comment>
<dbReference type="PANTHER" id="PTHR10890">
    <property type="entry name" value="CYSTEINYL-TRNA SYNTHETASE"/>
    <property type="match status" value="1"/>
</dbReference>
<feature type="binding site" evidence="13">
    <location>
        <position position="266"/>
    </location>
    <ligand>
        <name>ATP</name>
        <dbReference type="ChEBI" id="CHEBI:30616"/>
    </ligand>
</feature>
<dbReference type="Pfam" id="PF09190">
    <property type="entry name" value="DALR_2"/>
    <property type="match status" value="1"/>
</dbReference>
<sequence length="452" mass="50777">MGLRLYDTFSRSVRDFSPRIPGKVSLYLCGPTVVVPPHVGQIRSQVNFDILHRWLRHLKYEVTFCRNVTDIEDKIISRSLSEGVHWWRITDPVYRSFRRTYEALGCLPPSVEPRATGHITEMIELVEQLLGAGNAYEADGDVYFSVSSFPAYGALSGQRHDQMRGTEENSHGKRDPRDFALWKRARPGEPIWTAPWGEGRPGWHLECSAMARKYLGHEFDIHGGGANLIFPHHENEIAQSRAAGDDFARFWIHNGPVTHRGEKIRKVVKNPMAVHTLLRRIRPVELRYYLAAAHYRSPMEFSVAAVEEAATAYRRVERFVDRVAERPADRLPAQFSEAMANDLNVPQALSRVHAAVNEGNAALDSGDPKLAAEKCGEVRAMLEILGLDPLAGNWARETRLHEVAGAVLHVVRNLADASAAQGEVERAHAMHRQIDTALIDSAPLRVNHRLGV</sequence>
<dbReference type="SMART" id="SM00840">
    <property type="entry name" value="DALR_2"/>
    <property type="match status" value="1"/>
</dbReference>
<dbReference type="Pfam" id="PF01406">
    <property type="entry name" value="tRNA-synt_1e"/>
    <property type="match status" value="1"/>
</dbReference>
<keyword evidence="10 13" id="KW-0648">Protein biosynthesis</keyword>
<feature type="binding site" evidence="13">
    <location>
        <position position="232"/>
    </location>
    <ligand>
        <name>Zn(2+)</name>
        <dbReference type="ChEBI" id="CHEBI:29105"/>
    </ligand>
</feature>
<dbReference type="SUPFAM" id="SSF47323">
    <property type="entry name" value="Anticodon-binding domain of a subclass of class I aminoacyl-tRNA synthetases"/>
    <property type="match status" value="1"/>
</dbReference>
<protein>
    <recommendedName>
        <fullName evidence="13">Cysteine--tRNA ligase</fullName>
        <ecNumber evidence="13">6.1.1.16</ecNumber>
    </recommendedName>
    <alternativeName>
        <fullName evidence="13">Cysteinyl-tRNA synthetase</fullName>
        <shortName evidence="13">CysRS</shortName>
    </alternativeName>
</protein>
<dbReference type="NCBIfam" id="TIGR00435">
    <property type="entry name" value="cysS"/>
    <property type="match status" value="1"/>
</dbReference>
<evidence type="ECO:0000256" key="7">
    <source>
        <dbReference type="ARBA" id="ARBA00022741"/>
    </source>
</evidence>
<evidence type="ECO:0000256" key="9">
    <source>
        <dbReference type="ARBA" id="ARBA00022840"/>
    </source>
</evidence>
<dbReference type="PRINTS" id="PR00983">
    <property type="entry name" value="TRNASYNTHCYS"/>
</dbReference>
<evidence type="ECO:0000256" key="1">
    <source>
        <dbReference type="ARBA" id="ARBA00004496"/>
    </source>
</evidence>
<feature type="binding site" evidence="13">
    <location>
        <position position="236"/>
    </location>
    <ligand>
        <name>Zn(2+)</name>
        <dbReference type="ChEBI" id="CHEBI:29105"/>
    </ligand>
</feature>
<dbReference type="GO" id="GO:0006423">
    <property type="term" value="P:cysteinyl-tRNA aminoacylation"/>
    <property type="evidence" value="ECO:0007669"/>
    <property type="project" value="UniProtKB-UniRule"/>
</dbReference>
<evidence type="ECO:0000256" key="2">
    <source>
        <dbReference type="ARBA" id="ARBA00005594"/>
    </source>
</evidence>
<evidence type="ECO:0000256" key="5">
    <source>
        <dbReference type="ARBA" id="ARBA00022598"/>
    </source>
</evidence>
<dbReference type="PANTHER" id="PTHR10890:SF30">
    <property type="entry name" value="CYSTEINE--TRNA LIGASE"/>
    <property type="match status" value="1"/>
</dbReference>
<dbReference type="SUPFAM" id="SSF52374">
    <property type="entry name" value="Nucleotidylyl transferase"/>
    <property type="match status" value="1"/>
</dbReference>
<dbReference type="InterPro" id="IPR032678">
    <property type="entry name" value="tRNA-synt_1_cat_dom"/>
</dbReference>
<dbReference type="GO" id="GO:0004817">
    <property type="term" value="F:cysteine-tRNA ligase activity"/>
    <property type="evidence" value="ECO:0007669"/>
    <property type="project" value="UniProtKB-UniRule"/>
</dbReference>
<gene>
    <name evidence="15" type="primary">cysS_2</name>
    <name evidence="13" type="synonym">cysS</name>
    <name evidence="15" type="ORF">Aple_035280</name>
</gene>
<evidence type="ECO:0000256" key="11">
    <source>
        <dbReference type="ARBA" id="ARBA00023146"/>
    </source>
</evidence>
<dbReference type="HAMAP" id="MF_00041">
    <property type="entry name" value="Cys_tRNA_synth"/>
    <property type="match status" value="1"/>
</dbReference>
<keyword evidence="16" id="KW-1185">Reference proteome</keyword>